<dbReference type="Proteomes" id="UP000283713">
    <property type="component" value="Unassembled WGS sequence"/>
</dbReference>
<dbReference type="AlphaFoldDB" id="A0A395UL07"/>
<evidence type="ECO:0000313" key="2">
    <source>
        <dbReference type="EMBL" id="RGR37557.1"/>
    </source>
</evidence>
<evidence type="ECO:0000313" key="3">
    <source>
        <dbReference type="EMBL" id="RHH76026.1"/>
    </source>
</evidence>
<evidence type="ECO:0000313" key="5">
    <source>
        <dbReference type="Proteomes" id="UP000266497"/>
    </source>
</evidence>
<evidence type="ECO:0000313" key="1">
    <source>
        <dbReference type="EMBL" id="RGL85286.1"/>
    </source>
</evidence>
<dbReference type="Proteomes" id="UP000261278">
    <property type="component" value="Unassembled WGS sequence"/>
</dbReference>
<dbReference type="Proteomes" id="UP000266497">
    <property type="component" value="Unassembled WGS sequence"/>
</dbReference>
<evidence type="ECO:0000313" key="6">
    <source>
        <dbReference type="Proteomes" id="UP000283713"/>
    </source>
</evidence>
<proteinExistence type="predicted"/>
<sequence>MQNQIFIKGQSIDLTDRKVQCGTFGKQFKSTASVDEYIKMCDDRIKSYEMYISNLRELKQAKLAEMANGHKEELKAMLAAMSEEERSNFINGLNG</sequence>
<accession>A0A395UL07</accession>
<evidence type="ECO:0000313" key="4">
    <source>
        <dbReference type="Proteomes" id="UP000261278"/>
    </source>
</evidence>
<comment type="caution">
    <text evidence="2">The sequence shown here is derived from an EMBL/GenBank/DDBJ whole genome shotgun (WGS) entry which is preliminary data.</text>
</comment>
<gene>
    <name evidence="3" type="ORF">DW193_15525</name>
    <name evidence="2" type="ORF">DWY53_14020</name>
    <name evidence="1" type="ORF">DXC44_12120</name>
</gene>
<organism evidence="2 5">
    <name type="scientific">Phocaeicola vulgatus</name>
    <name type="common">Bacteroides vulgatus</name>
    <dbReference type="NCBI Taxonomy" id="821"/>
    <lineage>
        <taxon>Bacteria</taxon>
        <taxon>Pseudomonadati</taxon>
        <taxon>Bacteroidota</taxon>
        <taxon>Bacteroidia</taxon>
        <taxon>Bacteroidales</taxon>
        <taxon>Bacteroidaceae</taxon>
        <taxon>Phocaeicola</taxon>
    </lineage>
</organism>
<reference evidence="4 5" key="1">
    <citation type="submission" date="2018-08" db="EMBL/GenBank/DDBJ databases">
        <title>A genome reference for cultivated species of the human gut microbiota.</title>
        <authorList>
            <person name="Zou Y."/>
            <person name="Xue W."/>
            <person name="Luo G."/>
        </authorList>
    </citation>
    <scope>NUCLEOTIDE SEQUENCE [LARGE SCALE GENOMIC DNA]</scope>
    <source>
        <strain evidence="2 5">AF25-30LB</strain>
        <strain evidence="3 6">AM16-6</strain>
        <strain evidence="1 4">TF05-18</strain>
    </source>
</reference>
<protein>
    <submittedName>
        <fullName evidence="2">Uncharacterized protein</fullName>
    </submittedName>
</protein>
<dbReference type="RefSeq" id="WP_117678219.1">
    <property type="nucleotide sequence ID" value="NZ_JAHYMS010000027.1"/>
</dbReference>
<dbReference type="EMBL" id="QRKA01000025">
    <property type="protein sequence ID" value="RHH76026.1"/>
    <property type="molecule type" value="Genomic_DNA"/>
</dbReference>
<dbReference type="EMBL" id="QSSN01000013">
    <property type="protein sequence ID" value="RGL85286.1"/>
    <property type="molecule type" value="Genomic_DNA"/>
</dbReference>
<dbReference type="EMBL" id="QRUD01000039">
    <property type="protein sequence ID" value="RGR37557.1"/>
    <property type="molecule type" value="Genomic_DNA"/>
</dbReference>
<name>A0A395UL07_PHOVU</name>